<keyword evidence="6" id="KW-0812">Transmembrane</keyword>
<evidence type="ECO:0000256" key="3">
    <source>
        <dbReference type="ARBA" id="ARBA00022960"/>
    </source>
</evidence>
<keyword evidence="9" id="KW-1185">Reference proteome</keyword>
<proteinExistence type="inferred from homology"/>
<dbReference type="Pfam" id="PF04085">
    <property type="entry name" value="MreC"/>
    <property type="match status" value="1"/>
</dbReference>
<comment type="similarity">
    <text evidence="1 5">Belongs to the MreC family.</text>
</comment>
<dbReference type="Gene3D" id="2.40.10.350">
    <property type="entry name" value="Rod shape-determining protein MreC, domain 2"/>
    <property type="match status" value="1"/>
</dbReference>
<dbReference type="InterPro" id="IPR042175">
    <property type="entry name" value="Cell/Rod_MreC_2"/>
</dbReference>
<keyword evidence="6" id="KW-0472">Membrane</keyword>
<evidence type="ECO:0000256" key="5">
    <source>
        <dbReference type="PIRNR" id="PIRNR038471"/>
    </source>
</evidence>
<evidence type="ECO:0000256" key="2">
    <source>
        <dbReference type="ARBA" id="ARBA00013855"/>
    </source>
</evidence>
<dbReference type="EMBL" id="CP003539">
    <property type="protein sequence ID" value="AFX99489.1"/>
    <property type="molecule type" value="Genomic_DNA"/>
</dbReference>
<evidence type="ECO:0000259" key="7">
    <source>
        <dbReference type="Pfam" id="PF04085"/>
    </source>
</evidence>
<gene>
    <name evidence="8" type="primary">mreC</name>
    <name evidence="8" type="ORF">A1OE_1316</name>
</gene>
<sequence>MAKRPGSFNSLTQPVRSLWSYFAFTILLITSFILMLLGKVDVFLIDNARTIVLDALAPAIEVAAGPISFLNKLMKQIGDLRYLQAENSRLILENQQLYRWQHIAQLFEAENLALRSLTNFIPPKDVDFVSARVIGDGNGVFVRNIMITAGNKDGLTLGNAVVSGEGLVGGVIEVGESYSRVLLITDLNSSIPIQIDRTRDPGLLIGDNTRTPRIIYLPLYSQVVLGDRIVTSGHGGVFPSGLGVGVVTMVNDGLISVTPFVDWERLEYVSILKTGYDGIARSDTSKLLPSLTRRPKNLPCPSK</sequence>
<evidence type="ECO:0000256" key="6">
    <source>
        <dbReference type="SAM" id="Phobius"/>
    </source>
</evidence>
<dbReference type="KEGG" id="thal:A1OE_1316"/>
<evidence type="ECO:0000256" key="4">
    <source>
        <dbReference type="ARBA" id="ARBA00032089"/>
    </source>
</evidence>
<protein>
    <recommendedName>
        <fullName evidence="2 5">Cell shape-determining protein MreC</fullName>
    </recommendedName>
    <alternativeName>
        <fullName evidence="4 5">Cell shape protein MreC</fullName>
    </alternativeName>
</protein>
<dbReference type="HOGENOM" id="CLU_042663_7_0_5"/>
<evidence type="ECO:0000256" key="1">
    <source>
        <dbReference type="ARBA" id="ARBA00009369"/>
    </source>
</evidence>
<dbReference type="eggNOG" id="COG1792">
    <property type="taxonomic scope" value="Bacteria"/>
</dbReference>
<dbReference type="PANTHER" id="PTHR34138:SF1">
    <property type="entry name" value="CELL SHAPE-DETERMINING PROTEIN MREC"/>
    <property type="match status" value="1"/>
</dbReference>
<dbReference type="PATRIC" id="fig|1193729.4.peg.686"/>
<dbReference type="GO" id="GO:0008360">
    <property type="term" value="P:regulation of cell shape"/>
    <property type="evidence" value="ECO:0007669"/>
    <property type="project" value="UniProtKB-KW"/>
</dbReference>
<dbReference type="PIRSF" id="PIRSF038471">
    <property type="entry name" value="MreC"/>
    <property type="match status" value="1"/>
</dbReference>
<dbReference type="RefSeq" id="WP_015088987.1">
    <property type="nucleotide sequence ID" value="NC_019566.1"/>
</dbReference>
<dbReference type="InterPro" id="IPR007221">
    <property type="entry name" value="MreC"/>
</dbReference>
<dbReference type="STRING" id="1193729.A1OE_1316"/>
<organism evidence="8 9">
    <name type="scientific">Candidatus Endolissoclinum faulkneri L2</name>
    <dbReference type="NCBI Taxonomy" id="1193729"/>
    <lineage>
        <taxon>Bacteria</taxon>
        <taxon>Pseudomonadati</taxon>
        <taxon>Pseudomonadota</taxon>
        <taxon>Alphaproteobacteria</taxon>
        <taxon>Rhodospirillales</taxon>
        <taxon>Rhodospirillaceae</taxon>
        <taxon>Candidatus Endolissoclinum</taxon>
    </lineage>
</organism>
<evidence type="ECO:0000313" key="8">
    <source>
        <dbReference type="EMBL" id="AFX99489.1"/>
    </source>
</evidence>
<dbReference type="GO" id="GO:0005886">
    <property type="term" value="C:plasma membrane"/>
    <property type="evidence" value="ECO:0007669"/>
    <property type="project" value="TreeGrafter"/>
</dbReference>
<dbReference type="OrthoDB" id="8478127at2"/>
<dbReference type="InterPro" id="IPR042177">
    <property type="entry name" value="Cell/Rod_1"/>
</dbReference>
<name>K7YSJ4_9PROT</name>
<dbReference type="Gene3D" id="2.40.10.340">
    <property type="entry name" value="Rod shape-determining protein MreC, domain 1"/>
    <property type="match status" value="1"/>
</dbReference>
<feature type="transmembrane region" description="Helical" evidence="6">
    <location>
        <begin position="18"/>
        <end position="37"/>
    </location>
</feature>
<comment type="function">
    <text evidence="5">Involved in formation and maintenance of cell shape.</text>
</comment>
<dbReference type="InterPro" id="IPR055342">
    <property type="entry name" value="MreC_beta-barrel_core"/>
</dbReference>
<dbReference type="PANTHER" id="PTHR34138">
    <property type="entry name" value="CELL SHAPE-DETERMINING PROTEIN MREC"/>
    <property type="match status" value="1"/>
</dbReference>
<reference evidence="8 9" key="1">
    <citation type="journal article" date="2012" name="Proc. Natl. Acad. Sci. U.S.A.">
        <title>Genome streamlining and chemical defense in a coral reef symbiosis.</title>
        <authorList>
            <person name="Kwan J.C."/>
            <person name="Donia M.S."/>
            <person name="Han A.W."/>
            <person name="Hirose E."/>
            <person name="Haygood M.G."/>
            <person name="Schmidt E.W."/>
        </authorList>
    </citation>
    <scope>NUCLEOTIDE SEQUENCE [LARGE SCALE GENOMIC DNA]</scope>
    <source>
        <strain evidence="8 9">L2</strain>
    </source>
</reference>
<feature type="domain" description="Rod shape-determining protein MreC beta-barrel core" evidence="7">
    <location>
        <begin position="133"/>
        <end position="273"/>
    </location>
</feature>
<accession>K7YSJ4</accession>
<dbReference type="AlphaFoldDB" id="K7YSJ4"/>
<keyword evidence="6" id="KW-1133">Transmembrane helix</keyword>
<keyword evidence="3 5" id="KW-0133">Cell shape</keyword>
<dbReference type="Proteomes" id="UP000010077">
    <property type="component" value="Chromosome"/>
</dbReference>
<evidence type="ECO:0000313" key="9">
    <source>
        <dbReference type="Proteomes" id="UP000010077"/>
    </source>
</evidence>
<dbReference type="NCBIfam" id="TIGR00219">
    <property type="entry name" value="mreC"/>
    <property type="match status" value="1"/>
</dbReference>